<sequence>MAVVRIFIILHSFFNYSYQLFILPSTSPNLTSVTSKYAVKLDVKQSLLKNLNSFSNGNVQKLVTLRGNDGQHQYLSNNTIIIQQRKENIPEDQQNTSMVQFNSLRESISSENNNNFDLNPPKSQKTGQNSNNWQKLRERRLRFYKVSNTKNSATASDSISIPVRGHRSKKNEESFLDPVFSDFLSQIQPLFITKIKVSETSSYNANLYYIKSINFSMQSSPAVRFSVDSRQLLSNLPPESNDHLPLPPNPRSTEASVHTVEAYAPIMQYHERKSNQNNFLPHVNYNHKYANEYGRTDAAELVPQPSLNSYSGDVTYMTDTDNDCIDSLCDISQTNPFSSSEDERCNSLHLKQIISQNIVRRDAEASKRSIYAACEMELEVPCNVICGTGFYSYVVKATQFCLASIMDVNCYVFIPSCDFHANLIRKRRMKKL</sequence>
<dbReference type="Pfam" id="PF04155">
    <property type="entry name" value="Ground-like"/>
    <property type="match status" value="1"/>
</dbReference>
<evidence type="ECO:0000313" key="6">
    <source>
        <dbReference type="WBParaSite" id="TCLT_0000644901-mRNA-1"/>
    </source>
</evidence>
<feature type="region of interest" description="Disordered" evidence="1">
    <location>
        <begin position="110"/>
        <end position="132"/>
    </location>
</feature>
<name>A0A0N5D0V4_THECL</name>
<dbReference type="AlphaFoldDB" id="A0A0N5D0V4"/>
<organism evidence="6">
    <name type="scientific">Thelazia callipaeda</name>
    <name type="common">Oriental eyeworm</name>
    <name type="synonym">Parasitic nematode</name>
    <dbReference type="NCBI Taxonomy" id="103827"/>
    <lineage>
        <taxon>Eukaryota</taxon>
        <taxon>Metazoa</taxon>
        <taxon>Ecdysozoa</taxon>
        <taxon>Nematoda</taxon>
        <taxon>Chromadorea</taxon>
        <taxon>Rhabditida</taxon>
        <taxon>Spirurina</taxon>
        <taxon>Spiruromorpha</taxon>
        <taxon>Thelazioidea</taxon>
        <taxon>Thelaziidae</taxon>
        <taxon>Thelazia</taxon>
    </lineage>
</organism>
<proteinExistence type="predicted"/>
<dbReference type="OrthoDB" id="5775991at2759"/>
<feature type="signal peptide" evidence="2">
    <location>
        <begin position="1"/>
        <end position="19"/>
    </location>
</feature>
<dbReference type="EMBL" id="UYYF01004415">
    <property type="protein sequence ID" value="VDN03790.1"/>
    <property type="molecule type" value="Genomic_DNA"/>
</dbReference>
<gene>
    <name evidence="4" type="ORF">TCLT_LOCUS6438</name>
</gene>
<dbReference type="Proteomes" id="UP000276776">
    <property type="component" value="Unassembled WGS sequence"/>
</dbReference>
<keyword evidence="2" id="KW-0732">Signal</keyword>
<protein>
    <submittedName>
        <fullName evidence="6">Ground-like domain-containing protein</fullName>
    </submittedName>
</protein>
<evidence type="ECO:0000313" key="4">
    <source>
        <dbReference type="EMBL" id="VDN03790.1"/>
    </source>
</evidence>
<dbReference type="InterPro" id="IPR007284">
    <property type="entry name" value="Ground-like_dom"/>
</dbReference>
<evidence type="ECO:0000313" key="5">
    <source>
        <dbReference type="Proteomes" id="UP000276776"/>
    </source>
</evidence>
<keyword evidence="5" id="KW-1185">Reference proteome</keyword>
<feature type="region of interest" description="Disordered" evidence="1">
    <location>
        <begin position="234"/>
        <end position="253"/>
    </location>
</feature>
<evidence type="ECO:0000259" key="3">
    <source>
        <dbReference type="Pfam" id="PF04155"/>
    </source>
</evidence>
<reference evidence="6" key="1">
    <citation type="submission" date="2017-02" db="UniProtKB">
        <authorList>
            <consortium name="WormBaseParasite"/>
        </authorList>
    </citation>
    <scope>IDENTIFICATION</scope>
</reference>
<dbReference type="WBParaSite" id="TCLT_0000644901-mRNA-1">
    <property type="protein sequence ID" value="TCLT_0000644901-mRNA-1"/>
    <property type="gene ID" value="TCLT_0000644901"/>
</dbReference>
<reference evidence="4 5" key="2">
    <citation type="submission" date="2018-11" db="EMBL/GenBank/DDBJ databases">
        <authorList>
            <consortium name="Pathogen Informatics"/>
        </authorList>
    </citation>
    <scope>NUCLEOTIDE SEQUENCE [LARGE SCALE GENOMIC DNA]</scope>
</reference>
<evidence type="ECO:0000256" key="1">
    <source>
        <dbReference type="SAM" id="MobiDB-lite"/>
    </source>
</evidence>
<feature type="domain" description="Ground-like" evidence="3">
    <location>
        <begin position="342"/>
        <end position="413"/>
    </location>
</feature>
<evidence type="ECO:0000256" key="2">
    <source>
        <dbReference type="SAM" id="SignalP"/>
    </source>
</evidence>
<accession>A0A0N5D0V4</accession>
<feature type="chain" id="PRO_5043126679" evidence="2">
    <location>
        <begin position="20"/>
        <end position="432"/>
    </location>
</feature>